<dbReference type="Gene3D" id="3.40.720.10">
    <property type="entry name" value="Alkaline Phosphatase, subunit A"/>
    <property type="match status" value="1"/>
</dbReference>
<dbReference type="Proteomes" id="UP000324479">
    <property type="component" value="Unassembled WGS sequence"/>
</dbReference>
<dbReference type="PANTHER" id="PTHR42693">
    <property type="entry name" value="ARYLSULFATASE FAMILY MEMBER"/>
    <property type="match status" value="1"/>
</dbReference>
<dbReference type="RefSeq" id="WP_150075696.1">
    <property type="nucleotide sequence ID" value="NZ_VWOX01000003.1"/>
</dbReference>
<evidence type="ECO:0000256" key="3">
    <source>
        <dbReference type="SAM" id="SignalP"/>
    </source>
</evidence>
<keyword evidence="5" id="KW-0808">Transferase</keyword>
<dbReference type="PANTHER" id="PTHR42693:SF53">
    <property type="entry name" value="ENDO-4-O-SULFATASE"/>
    <property type="match status" value="1"/>
</dbReference>
<evidence type="ECO:0000313" key="6">
    <source>
        <dbReference type="Proteomes" id="UP000324479"/>
    </source>
</evidence>
<feature type="domain" description="Sulfatase N-terminal" evidence="4">
    <location>
        <begin position="26"/>
        <end position="354"/>
    </location>
</feature>
<dbReference type="InterPro" id="IPR000917">
    <property type="entry name" value="Sulfatase_N"/>
</dbReference>
<evidence type="ECO:0000256" key="2">
    <source>
        <dbReference type="ARBA" id="ARBA00022801"/>
    </source>
</evidence>
<protein>
    <submittedName>
        <fullName evidence="5">Sulfatase-like hydrolase/transferase</fullName>
    </submittedName>
</protein>
<dbReference type="InterPro" id="IPR017850">
    <property type="entry name" value="Alkaline_phosphatase_core_sf"/>
</dbReference>
<evidence type="ECO:0000313" key="5">
    <source>
        <dbReference type="EMBL" id="KAA5545427.1"/>
    </source>
</evidence>
<keyword evidence="6" id="KW-1185">Reference proteome</keyword>
<organism evidence="5 6">
    <name type="scientific">Roseiconus nitratireducens</name>
    <dbReference type="NCBI Taxonomy" id="2605748"/>
    <lineage>
        <taxon>Bacteria</taxon>
        <taxon>Pseudomonadati</taxon>
        <taxon>Planctomycetota</taxon>
        <taxon>Planctomycetia</taxon>
        <taxon>Pirellulales</taxon>
        <taxon>Pirellulaceae</taxon>
        <taxon>Roseiconus</taxon>
    </lineage>
</organism>
<name>A0A5M6DCX2_9BACT</name>
<dbReference type="SUPFAM" id="SSF53649">
    <property type="entry name" value="Alkaline phosphatase-like"/>
    <property type="match status" value="1"/>
</dbReference>
<comment type="caution">
    <text evidence="5">The sequence shown here is derived from an EMBL/GenBank/DDBJ whole genome shotgun (WGS) entry which is preliminary data.</text>
</comment>
<comment type="similarity">
    <text evidence="1">Belongs to the sulfatase family.</text>
</comment>
<feature type="chain" id="PRO_5024271443" evidence="3">
    <location>
        <begin position="24"/>
        <end position="467"/>
    </location>
</feature>
<dbReference type="GO" id="GO:0004065">
    <property type="term" value="F:arylsulfatase activity"/>
    <property type="evidence" value="ECO:0007669"/>
    <property type="project" value="TreeGrafter"/>
</dbReference>
<keyword evidence="3" id="KW-0732">Signal</keyword>
<dbReference type="InterPro" id="IPR050738">
    <property type="entry name" value="Sulfatase"/>
</dbReference>
<dbReference type="Pfam" id="PF00884">
    <property type="entry name" value="Sulfatase"/>
    <property type="match status" value="1"/>
</dbReference>
<evidence type="ECO:0000256" key="1">
    <source>
        <dbReference type="ARBA" id="ARBA00008779"/>
    </source>
</evidence>
<feature type="signal peptide" evidence="3">
    <location>
        <begin position="1"/>
        <end position="23"/>
    </location>
</feature>
<reference evidence="5 6" key="1">
    <citation type="submission" date="2019-08" db="EMBL/GenBank/DDBJ databases">
        <authorList>
            <person name="Dhanesh K."/>
            <person name="Kumar G."/>
            <person name="Sasikala C."/>
            <person name="Venkata Ramana C."/>
        </authorList>
    </citation>
    <scope>NUCLEOTIDE SEQUENCE [LARGE SCALE GENOMIC DNA]</scope>
    <source>
        <strain evidence="5 6">JC645</strain>
    </source>
</reference>
<accession>A0A5M6DCX2</accession>
<dbReference type="AlphaFoldDB" id="A0A5M6DCX2"/>
<dbReference type="EMBL" id="VWOX01000003">
    <property type="protein sequence ID" value="KAA5545427.1"/>
    <property type="molecule type" value="Genomic_DNA"/>
</dbReference>
<keyword evidence="2 5" id="KW-0378">Hydrolase</keyword>
<proteinExistence type="inferred from homology"/>
<sequence>MNRLRWLCCFLCWCSLWQVRLLAEQPNIVFIYCDDARWDTLGVVQREQGDAARFPWIQTPHLDALAGQSIRFRQSFVVHSLCSPGRAAVLTSTYGHHNGIIGNRTPLNPELPNVAKQLRAAGYRTGYFGKWHMDSQEERPGFDRVASFVGQGRYQDCPLLVDGQRTETEGWVDDVTTGYAIEFLEEQTEDRPFLLWLGFKSPHGPRGGENLPPRARGLYAGQKSGDVPNLHTPAIYLTSDERQKRARRLGADTVSPGHLDFARHISALDTCVGRLIAALDRSPHADRTVVIFTSDNGYYLGEHQLGDKRSAYDEALRVPLIIRMPGDDAPRGVTNDAMVLNLDYAPTMLQLAGAERLPEGQGKSLVPILQGRTPQDWRTEFFYEYFHEAPFRAPTTLALRTTRHKLIVYPGNESWTELFDLQNDPYETSNLVSDASLRKEMVAAFEAAAKQSGIDLSQPLPTPPDKP</sequence>
<evidence type="ECO:0000259" key="4">
    <source>
        <dbReference type="Pfam" id="PF00884"/>
    </source>
</evidence>
<gene>
    <name evidence="5" type="ORF">FYK55_07185</name>
</gene>
<dbReference type="GO" id="GO:0016740">
    <property type="term" value="F:transferase activity"/>
    <property type="evidence" value="ECO:0007669"/>
    <property type="project" value="UniProtKB-KW"/>
</dbReference>